<dbReference type="AlphaFoldDB" id="A0ABC8R459"/>
<dbReference type="PANTHER" id="PTHR46890">
    <property type="entry name" value="NON-LTR RETROLELEMENT REVERSE TRANSCRIPTASE-LIKE PROTEIN-RELATED"/>
    <property type="match status" value="1"/>
</dbReference>
<comment type="caution">
    <text evidence="1">The sequence shown here is derived from an EMBL/GenBank/DDBJ whole genome shotgun (WGS) entry which is preliminary data.</text>
</comment>
<evidence type="ECO:0000313" key="2">
    <source>
        <dbReference type="Proteomes" id="UP001642360"/>
    </source>
</evidence>
<name>A0ABC8R459_9AQUA</name>
<evidence type="ECO:0000313" key="1">
    <source>
        <dbReference type="EMBL" id="CAK9139583.1"/>
    </source>
</evidence>
<dbReference type="PANTHER" id="PTHR46890:SF28">
    <property type="entry name" value="REVERSE TRANSCRIPTASE DOMAIN-CONTAINING PROTEIN"/>
    <property type="match status" value="1"/>
</dbReference>
<accession>A0ABC8R459</accession>
<reference evidence="1 2" key="1">
    <citation type="submission" date="2024-02" db="EMBL/GenBank/DDBJ databases">
        <authorList>
            <person name="Vignale AGUSTIN F."/>
            <person name="Sosa J E."/>
            <person name="Modenutti C."/>
        </authorList>
    </citation>
    <scope>NUCLEOTIDE SEQUENCE [LARGE SCALE GENOMIC DNA]</scope>
</reference>
<dbReference type="EMBL" id="CAUOFW020000972">
    <property type="protein sequence ID" value="CAK9139583.1"/>
    <property type="molecule type" value="Genomic_DNA"/>
</dbReference>
<dbReference type="InterPro" id="IPR052343">
    <property type="entry name" value="Retrotransposon-Effector_Assoc"/>
</dbReference>
<protein>
    <recommendedName>
        <fullName evidence="3">Reverse transcriptase domain-containing protein</fullName>
    </recommendedName>
</protein>
<gene>
    <name evidence="1" type="ORF">ILEXP_LOCUS6975</name>
</gene>
<sequence length="161" mass="18397">MLDELFKMKFIVVSMSVESAPSLVWKKIRIAWDIIQNDLLNAANYYLEGGEVSSSINSTLLTLIPKVQHPRSFSEFQQISLCNFMYKILSKLVVVKLKILIPKLISQEQHGFAEGRSIGDCISLAQIIVDELDMKTLGGNMILKLDIMKDRRQVRLGFHLW</sequence>
<proteinExistence type="predicted"/>
<keyword evidence="2" id="KW-1185">Reference proteome</keyword>
<dbReference type="Proteomes" id="UP001642360">
    <property type="component" value="Unassembled WGS sequence"/>
</dbReference>
<evidence type="ECO:0008006" key="3">
    <source>
        <dbReference type="Google" id="ProtNLM"/>
    </source>
</evidence>
<organism evidence="1 2">
    <name type="scientific">Ilex paraguariensis</name>
    <name type="common">yerba mate</name>
    <dbReference type="NCBI Taxonomy" id="185542"/>
    <lineage>
        <taxon>Eukaryota</taxon>
        <taxon>Viridiplantae</taxon>
        <taxon>Streptophyta</taxon>
        <taxon>Embryophyta</taxon>
        <taxon>Tracheophyta</taxon>
        <taxon>Spermatophyta</taxon>
        <taxon>Magnoliopsida</taxon>
        <taxon>eudicotyledons</taxon>
        <taxon>Gunneridae</taxon>
        <taxon>Pentapetalae</taxon>
        <taxon>asterids</taxon>
        <taxon>campanulids</taxon>
        <taxon>Aquifoliales</taxon>
        <taxon>Aquifoliaceae</taxon>
        <taxon>Ilex</taxon>
    </lineage>
</organism>